<sequence>MSFIHPDVNMVTRPNASAITDYNGNAANAVGTPRNNDDGESYSDASAREAADPFDNMPKRKSEKIEIKIVLVKLQAESPLLPTNNKDNTNTKPEETNNNNSNNNGQSNGDNRSGNSMDTMSNNYHNNNNNNHIICNHKSYIMIIWFLTTTTYMVDHNHNMHHLTSIRRHHNI</sequence>
<feature type="compositionally biased region" description="Polar residues" evidence="1">
    <location>
        <begin position="112"/>
        <end position="121"/>
    </location>
</feature>
<feature type="region of interest" description="Disordered" evidence="1">
    <location>
        <begin position="76"/>
        <end position="123"/>
    </location>
</feature>
<gene>
    <name evidence="2" type="ORF">g.52690</name>
</gene>
<evidence type="ECO:0000256" key="1">
    <source>
        <dbReference type="SAM" id="MobiDB-lite"/>
    </source>
</evidence>
<feature type="region of interest" description="Disordered" evidence="1">
    <location>
        <begin position="26"/>
        <end position="59"/>
    </location>
</feature>
<dbReference type="EMBL" id="GBXI01008121">
    <property type="protein sequence ID" value="JAD06171.1"/>
    <property type="molecule type" value="Transcribed_RNA"/>
</dbReference>
<name>A0A0A1X5L1_ZEUCU</name>
<reference evidence="2" key="1">
    <citation type="submission" date="2014-11" db="EMBL/GenBank/DDBJ databases">
        <authorList>
            <person name="Geib S."/>
        </authorList>
    </citation>
    <scope>NUCLEOTIDE SEQUENCE</scope>
</reference>
<accession>A0A0A1X5L1</accession>
<dbReference type="AlphaFoldDB" id="A0A0A1X5L1"/>
<proteinExistence type="predicted"/>
<evidence type="ECO:0000313" key="2">
    <source>
        <dbReference type="EMBL" id="JAD06171.1"/>
    </source>
</evidence>
<reference evidence="2" key="2">
    <citation type="journal article" date="2015" name="Gigascience">
        <title>Reconstructing a comprehensive transcriptome assembly of a white-pupal translocated strain of the pest fruit fly Bactrocera cucurbitae.</title>
        <authorList>
            <person name="Sim S.B."/>
            <person name="Calla B."/>
            <person name="Hall B."/>
            <person name="DeRego T."/>
            <person name="Geib S.M."/>
        </authorList>
    </citation>
    <scope>NUCLEOTIDE SEQUENCE</scope>
</reference>
<protein>
    <submittedName>
        <fullName evidence="2">Uncharacterized protein</fullName>
    </submittedName>
</protein>
<feature type="compositionally biased region" description="Basic and acidic residues" evidence="1">
    <location>
        <begin position="46"/>
        <end position="59"/>
    </location>
</feature>
<feature type="compositionally biased region" description="Low complexity" evidence="1">
    <location>
        <begin position="82"/>
        <end position="111"/>
    </location>
</feature>
<organism evidence="2">
    <name type="scientific">Zeugodacus cucurbitae</name>
    <name type="common">Melon fruit fly</name>
    <name type="synonym">Bactrocera cucurbitae</name>
    <dbReference type="NCBI Taxonomy" id="28588"/>
    <lineage>
        <taxon>Eukaryota</taxon>
        <taxon>Metazoa</taxon>
        <taxon>Ecdysozoa</taxon>
        <taxon>Arthropoda</taxon>
        <taxon>Hexapoda</taxon>
        <taxon>Insecta</taxon>
        <taxon>Pterygota</taxon>
        <taxon>Neoptera</taxon>
        <taxon>Endopterygota</taxon>
        <taxon>Diptera</taxon>
        <taxon>Brachycera</taxon>
        <taxon>Muscomorpha</taxon>
        <taxon>Tephritoidea</taxon>
        <taxon>Tephritidae</taxon>
        <taxon>Zeugodacus</taxon>
        <taxon>Zeugodacus</taxon>
    </lineage>
</organism>